<sequence length="254" mass="28168">MKESVRQPFPLELWQRGTGRDVLCLIHPIGGDIRVYRALAAALDPALTVCLIADPGLRQEVSPQWTLAERAANYHGALQTRFPNDEWRWQLAGWSFGAWVAIGMAAESEAAGTPVRALHLIDPPPPASGVLFRHFDEAKLAAIIAHELDSAEGPGTQEYADQLARCCRTNLRSMSYHRLPRLTQTPSRLWVADRPVPELTPTATPQVWQATWHMHLPEPSAWQCLDTDHYGIMRSPHAEVIAAGINSTIGELNP</sequence>
<dbReference type="Pfam" id="PF00975">
    <property type="entry name" value="Thioesterase"/>
    <property type="match status" value="1"/>
</dbReference>
<dbReference type="InterPro" id="IPR029058">
    <property type="entry name" value="AB_hydrolase_fold"/>
</dbReference>
<feature type="domain" description="Thioesterase" evidence="1">
    <location>
        <begin position="23"/>
        <end position="152"/>
    </location>
</feature>
<evidence type="ECO:0000313" key="2">
    <source>
        <dbReference type="EMBL" id="QIS10470.1"/>
    </source>
</evidence>
<dbReference type="KEGG" id="nah:F5544_12905"/>
<gene>
    <name evidence="2" type="ORF">F5544_12905</name>
</gene>
<reference evidence="2 3" key="1">
    <citation type="journal article" date="2019" name="ACS Chem. Biol.">
        <title>Identification and Mobilization of a Cryptic Antibiotic Biosynthesis Gene Locus from a Human-Pathogenic Nocardia Isolate.</title>
        <authorList>
            <person name="Herisse M."/>
            <person name="Ishida K."/>
            <person name="Porter J.L."/>
            <person name="Howden B."/>
            <person name="Hertweck C."/>
            <person name="Stinear T.P."/>
            <person name="Pidot S.J."/>
        </authorList>
    </citation>
    <scope>NUCLEOTIDE SEQUENCE [LARGE SCALE GENOMIC DNA]</scope>
    <source>
        <strain evidence="2 3">AUSMDU00012717</strain>
    </source>
</reference>
<evidence type="ECO:0000259" key="1">
    <source>
        <dbReference type="Pfam" id="PF00975"/>
    </source>
</evidence>
<dbReference type="RefSeq" id="WP_167473447.1">
    <property type="nucleotide sequence ID" value="NZ_CP046172.1"/>
</dbReference>
<dbReference type="Proteomes" id="UP000503540">
    <property type="component" value="Chromosome"/>
</dbReference>
<evidence type="ECO:0000313" key="3">
    <source>
        <dbReference type="Proteomes" id="UP000503540"/>
    </source>
</evidence>
<proteinExistence type="predicted"/>
<dbReference type="EMBL" id="CP046172">
    <property type="protein sequence ID" value="QIS10470.1"/>
    <property type="molecule type" value="Genomic_DNA"/>
</dbReference>
<protein>
    <recommendedName>
        <fullName evidence="1">Thioesterase domain-containing protein</fullName>
    </recommendedName>
</protein>
<dbReference type="Gene3D" id="3.40.50.1820">
    <property type="entry name" value="alpha/beta hydrolase"/>
    <property type="match status" value="1"/>
</dbReference>
<keyword evidence="3" id="KW-1185">Reference proteome</keyword>
<dbReference type="SUPFAM" id="SSF53474">
    <property type="entry name" value="alpha/beta-Hydrolases"/>
    <property type="match status" value="1"/>
</dbReference>
<dbReference type="AlphaFoldDB" id="A0A6G9YBG2"/>
<dbReference type="InterPro" id="IPR001031">
    <property type="entry name" value="Thioesterase"/>
</dbReference>
<name>A0A6G9YBG2_9NOCA</name>
<accession>A0A6G9YBG2</accession>
<organism evidence="2 3">
    <name type="scientific">Nocardia arthritidis</name>
    <dbReference type="NCBI Taxonomy" id="228602"/>
    <lineage>
        <taxon>Bacteria</taxon>
        <taxon>Bacillati</taxon>
        <taxon>Actinomycetota</taxon>
        <taxon>Actinomycetes</taxon>
        <taxon>Mycobacteriales</taxon>
        <taxon>Nocardiaceae</taxon>
        <taxon>Nocardia</taxon>
    </lineage>
</organism>